<evidence type="ECO:0000256" key="1">
    <source>
        <dbReference type="ARBA" id="ARBA00004417"/>
    </source>
</evidence>
<evidence type="ECO:0000256" key="6">
    <source>
        <dbReference type="ARBA" id="ARBA00024722"/>
    </source>
</evidence>
<dbReference type="PROSITE" id="PS00211">
    <property type="entry name" value="ABC_TRANSPORTER_1"/>
    <property type="match status" value="1"/>
</dbReference>
<comment type="caution">
    <text evidence="8">The sequence shown here is derived from an EMBL/GenBank/DDBJ whole genome shotgun (WGS) entry which is preliminary data.</text>
</comment>
<dbReference type="RefSeq" id="WP_057027817.1">
    <property type="nucleotide sequence ID" value="NZ_LJYF01000026.1"/>
</dbReference>
<evidence type="ECO:0000313" key="8">
    <source>
        <dbReference type="EMBL" id="KRP96647.1"/>
    </source>
</evidence>
<dbReference type="GO" id="GO:0055085">
    <property type="term" value="P:transmembrane transport"/>
    <property type="evidence" value="ECO:0007669"/>
    <property type="project" value="UniProtKB-ARBA"/>
</dbReference>
<comment type="subcellular location">
    <subcellularLocation>
        <location evidence="1">Cell inner membrane</location>
        <topology evidence="1">Peripheral membrane protein</topology>
    </subcellularLocation>
</comment>
<evidence type="ECO:0000313" key="9">
    <source>
        <dbReference type="Proteomes" id="UP000051380"/>
    </source>
</evidence>
<dbReference type="InterPro" id="IPR027417">
    <property type="entry name" value="P-loop_NTPase"/>
</dbReference>
<dbReference type="GO" id="GO:0016887">
    <property type="term" value="F:ATP hydrolysis activity"/>
    <property type="evidence" value="ECO:0007669"/>
    <property type="project" value="InterPro"/>
</dbReference>
<comment type="similarity">
    <text evidence="2">Belongs to the ABC transporter superfamily.</text>
</comment>
<dbReference type="InterPro" id="IPR050319">
    <property type="entry name" value="ABC_transp_ATP-bind"/>
</dbReference>
<name>A0A0R3CGQ1_9BRAD</name>
<dbReference type="InterPro" id="IPR003593">
    <property type="entry name" value="AAA+_ATPase"/>
</dbReference>
<dbReference type="Proteomes" id="UP000051380">
    <property type="component" value="Unassembled WGS sequence"/>
</dbReference>
<keyword evidence="4" id="KW-0547">Nucleotide-binding</keyword>
<dbReference type="NCBIfam" id="TIGR01727">
    <property type="entry name" value="oligo_HPY"/>
    <property type="match status" value="1"/>
</dbReference>
<dbReference type="AlphaFoldDB" id="A0A0R3CGQ1"/>
<dbReference type="EMBL" id="LJYF01000026">
    <property type="protein sequence ID" value="KRP96647.1"/>
    <property type="molecule type" value="Genomic_DNA"/>
</dbReference>
<dbReference type="Gene3D" id="3.40.50.300">
    <property type="entry name" value="P-loop containing nucleotide triphosphate hydrolases"/>
    <property type="match status" value="1"/>
</dbReference>
<protein>
    <recommendedName>
        <fullName evidence="7">ABC transporter domain-containing protein</fullName>
    </recommendedName>
</protein>
<dbReference type="Pfam" id="PF00005">
    <property type="entry name" value="ABC_tran"/>
    <property type="match status" value="1"/>
</dbReference>
<dbReference type="PANTHER" id="PTHR43776">
    <property type="entry name" value="TRANSPORT ATP-BINDING PROTEIN"/>
    <property type="match status" value="1"/>
</dbReference>
<sequence>MSAVLEVSGLTQIFTSRQGPFGLFGRRDLRAVDDVSFVVARGRTFCLVGESGCGKTTIGRMVVRLLRPTAGSVHINGEDFGNLSGETLRRKRQQVQMVFQDPFACLNSRMTAAEIVEEPLQNFGIGDAVSRRRKVARLFDQVGLPQHFRARLPHHLSGGQRQRLGIARALAADPALIVADEAVAALDVSIRSQILNLLKDVQREIGISYLFISHDLAVVRYLADDVAVMYLGAIVEQGPAKAVFAAPAHPYTRALIDSVPAVHPRNRRRRAALEGEVPSAASLPSGCRFRTRCPFATNICAQAAPAMTEVTPGHAVACHHAGSLPRFDAPGPGRAVAPDAVA</sequence>
<comment type="function">
    <text evidence="6">Involved in beta-(1--&gt;2)glucan export. Transmembrane domains (TMD) form a pore in the inner membrane and the ATP-binding domain (NBD) is responsible for energy generation.</text>
</comment>
<evidence type="ECO:0000256" key="2">
    <source>
        <dbReference type="ARBA" id="ARBA00005417"/>
    </source>
</evidence>
<organism evidence="8 9">
    <name type="scientific">Bradyrhizobium yuanmingense</name>
    <dbReference type="NCBI Taxonomy" id="108015"/>
    <lineage>
        <taxon>Bacteria</taxon>
        <taxon>Pseudomonadati</taxon>
        <taxon>Pseudomonadota</taxon>
        <taxon>Alphaproteobacteria</taxon>
        <taxon>Hyphomicrobiales</taxon>
        <taxon>Nitrobacteraceae</taxon>
        <taxon>Bradyrhizobium</taxon>
    </lineage>
</organism>
<evidence type="ECO:0000259" key="7">
    <source>
        <dbReference type="PROSITE" id="PS50893"/>
    </source>
</evidence>
<dbReference type="InterPro" id="IPR013563">
    <property type="entry name" value="Oligopep_ABC_C"/>
</dbReference>
<dbReference type="SMART" id="SM00382">
    <property type="entry name" value="AAA"/>
    <property type="match status" value="1"/>
</dbReference>
<dbReference type="FunFam" id="3.40.50.300:FF:000016">
    <property type="entry name" value="Oligopeptide ABC transporter ATP-binding component"/>
    <property type="match status" value="1"/>
</dbReference>
<dbReference type="OrthoDB" id="37801at2"/>
<dbReference type="GO" id="GO:0005524">
    <property type="term" value="F:ATP binding"/>
    <property type="evidence" value="ECO:0007669"/>
    <property type="project" value="UniProtKB-KW"/>
</dbReference>
<reference evidence="8 9" key="1">
    <citation type="submission" date="2015-09" db="EMBL/GenBank/DDBJ databases">
        <title>Draft Genome Sequence of the Strain BR 3267 (Bradyrhizobium yuanmingense) recommended as inoculant for cowpea in Brazil.</title>
        <authorList>
            <person name="Simoes-Araujo J.L."/>
            <person name="Zilli J.E."/>
        </authorList>
    </citation>
    <scope>NUCLEOTIDE SEQUENCE [LARGE SCALE GENOMIC DNA]</scope>
    <source>
        <strain evidence="8 9">BR3267</strain>
    </source>
</reference>
<proteinExistence type="inferred from homology"/>
<dbReference type="Pfam" id="PF08352">
    <property type="entry name" value="oligo_HPY"/>
    <property type="match status" value="1"/>
</dbReference>
<dbReference type="GO" id="GO:0015833">
    <property type="term" value="P:peptide transport"/>
    <property type="evidence" value="ECO:0007669"/>
    <property type="project" value="InterPro"/>
</dbReference>
<dbReference type="InterPro" id="IPR017871">
    <property type="entry name" value="ABC_transporter-like_CS"/>
</dbReference>
<keyword evidence="3" id="KW-0813">Transport</keyword>
<evidence type="ECO:0000256" key="3">
    <source>
        <dbReference type="ARBA" id="ARBA00022448"/>
    </source>
</evidence>
<evidence type="ECO:0000256" key="5">
    <source>
        <dbReference type="ARBA" id="ARBA00022840"/>
    </source>
</evidence>
<dbReference type="PANTHER" id="PTHR43776:SF7">
    <property type="entry name" value="D,D-DIPEPTIDE TRANSPORT ATP-BINDING PROTEIN DDPF-RELATED"/>
    <property type="match status" value="1"/>
</dbReference>
<dbReference type="PROSITE" id="PS50893">
    <property type="entry name" value="ABC_TRANSPORTER_2"/>
    <property type="match status" value="1"/>
</dbReference>
<gene>
    <name evidence="8" type="ORF">AOQ72_18470</name>
</gene>
<dbReference type="STRING" id="108015.GA0061099_1006302"/>
<keyword evidence="5" id="KW-0067">ATP-binding</keyword>
<dbReference type="CDD" id="cd03257">
    <property type="entry name" value="ABC_NikE_OppD_transporters"/>
    <property type="match status" value="1"/>
</dbReference>
<dbReference type="GO" id="GO:0005886">
    <property type="term" value="C:plasma membrane"/>
    <property type="evidence" value="ECO:0007669"/>
    <property type="project" value="UniProtKB-SubCell"/>
</dbReference>
<feature type="domain" description="ABC transporter" evidence="7">
    <location>
        <begin position="5"/>
        <end position="256"/>
    </location>
</feature>
<accession>A0A0R3CGQ1</accession>
<dbReference type="InterPro" id="IPR003439">
    <property type="entry name" value="ABC_transporter-like_ATP-bd"/>
</dbReference>
<evidence type="ECO:0000256" key="4">
    <source>
        <dbReference type="ARBA" id="ARBA00022741"/>
    </source>
</evidence>
<dbReference type="SUPFAM" id="SSF52540">
    <property type="entry name" value="P-loop containing nucleoside triphosphate hydrolases"/>
    <property type="match status" value="1"/>
</dbReference>